<feature type="transmembrane region" description="Helical" evidence="5">
    <location>
        <begin position="128"/>
        <end position="148"/>
    </location>
</feature>
<feature type="transmembrane region" description="Helical" evidence="5">
    <location>
        <begin position="101"/>
        <end position="121"/>
    </location>
</feature>
<gene>
    <name evidence="7" type="ORF">ODALV1_LOCUS13424</name>
</gene>
<dbReference type="Proteomes" id="UP001642540">
    <property type="component" value="Unassembled WGS sequence"/>
</dbReference>
<feature type="transmembrane region" description="Helical" evidence="5">
    <location>
        <begin position="451"/>
        <end position="473"/>
    </location>
</feature>
<reference evidence="7 8" key="1">
    <citation type="submission" date="2024-08" db="EMBL/GenBank/DDBJ databases">
        <authorList>
            <person name="Cucini C."/>
            <person name="Frati F."/>
        </authorList>
    </citation>
    <scope>NUCLEOTIDE SEQUENCE [LARGE SCALE GENOMIC DNA]</scope>
</reference>
<proteinExistence type="predicted"/>
<dbReference type="PROSITE" id="PS50850">
    <property type="entry name" value="MFS"/>
    <property type="match status" value="1"/>
</dbReference>
<keyword evidence="3 5" id="KW-1133">Transmembrane helix</keyword>
<feature type="transmembrane region" description="Helical" evidence="5">
    <location>
        <begin position="20"/>
        <end position="43"/>
    </location>
</feature>
<feature type="transmembrane region" description="Helical" evidence="5">
    <location>
        <begin position="361"/>
        <end position="379"/>
    </location>
</feature>
<evidence type="ECO:0000256" key="2">
    <source>
        <dbReference type="ARBA" id="ARBA00022692"/>
    </source>
</evidence>
<dbReference type="InterPro" id="IPR050382">
    <property type="entry name" value="MFS_Na/Anion_cotransporter"/>
</dbReference>
<evidence type="ECO:0000256" key="5">
    <source>
        <dbReference type="SAM" id="Phobius"/>
    </source>
</evidence>
<organism evidence="7 8">
    <name type="scientific">Orchesella dallaii</name>
    <dbReference type="NCBI Taxonomy" id="48710"/>
    <lineage>
        <taxon>Eukaryota</taxon>
        <taxon>Metazoa</taxon>
        <taxon>Ecdysozoa</taxon>
        <taxon>Arthropoda</taxon>
        <taxon>Hexapoda</taxon>
        <taxon>Collembola</taxon>
        <taxon>Entomobryomorpha</taxon>
        <taxon>Entomobryoidea</taxon>
        <taxon>Orchesellidae</taxon>
        <taxon>Orchesellinae</taxon>
        <taxon>Orchesella</taxon>
    </lineage>
</organism>
<keyword evidence="4 5" id="KW-0472">Membrane</keyword>
<keyword evidence="2 5" id="KW-0812">Transmembrane</keyword>
<evidence type="ECO:0000256" key="1">
    <source>
        <dbReference type="ARBA" id="ARBA00004141"/>
    </source>
</evidence>
<sequence length="491" mass="54219">MKPCSNKSNTWESRHTLSLVGFFMCALWYSMRFNMSMAIVAMVESPHEKQGANENETESISTQKMCPALHSQPNNSSLSSKTFLEEHKFQTFNWDERDQGLILGSFFWGYMVTQLPGGILAQKFGGKWVIGSGMLSTALLSLTLPSAALWGGKYAIVCIRVLQGLSEGVVFPALTILLATWTPPQERGHLSALCMSGTSFGNALTMLVSGHLITAFGWPAVFYVPAVLTLIWLIFWSTLVYSSPDKHPRISETEMLHLEASLGKGKTECVSMSQIPWKEIACSAPFWAIFLSQFFNCWGHNMLKSEGPKYLHSALGFDIHQNSYLSATPEICSWIFCITIGRIVDYLVANKVLTLLRARRICNSIGQWGSALMFCGIIFAGCNRWLAVVCYIMSGMISGAMVCGAFINPMDISPNFSGVIEGAINCISNVAGFGAPYLAGLILYTEPSIVGWRYVFFIPVVCNLIGNTAFLAASSVKIQKWNKIKVLRDEI</sequence>
<name>A0ABP1QNR6_9HEXA</name>
<feature type="transmembrane region" description="Helical" evidence="5">
    <location>
        <begin position="154"/>
        <end position="178"/>
    </location>
</feature>
<evidence type="ECO:0000313" key="7">
    <source>
        <dbReference type="EMBL" id="CAL8109499.1"/>
    </source>
</evidence>
<evidence type="ECO:0000313" key="8">
    <source>
        <dbReference type="Proteomes" id="UP001642540"/>
    </source>
</evidence>
<dbReference type="InterPro" id="IPR036259">
    <property type="entry name" value="MFS_trans_sf"/>
</dbReference>
<comment type="caution">
    <text evidence="7">The sequence shown here is derived from an EMBL/GenBank/DDBJ whole genome shotgun (WGS) entry which is preliminary data.</text>
</comment>
<evidence type="ECO:0000259" key="6">
    <source>
        <dbReference type="PROSITE" id="PS50850"/>
    </source>
</evidence>
<dbReference type="EMBL" id="CAXLJM020000041">
    <property type="protein sequence ID" value="CAL8109499.1"/>
    <property type="molecule type" value="Genomic_DNA"/>
</dbReference>
<dbReference type="Gene3D" id="1.20.1250.20">
    <property type="entry name" value="MFS general substrate transporter like domains"/>
    <property type="match status" value="2"/>
</dbReference>
<dbReference type="PANTHER" id="PTHR11662:SF399">
    <property type="entry name" value="FI19708P1-RELATED"/>
    <property type="match status" value="1"/>
</dbReference>
<dbReference type="Pfam" id="PF07690">
    <property type="entry name" value="MFS_1"/>
    <property type="match status" value="1"/>
</dbReference>
<keyword evidence="8" id="KW-1185">Reference proteome</keyword>
<dbReference type="SUPFAM" id="SSF103473">
    <property type="entry name" value="MFS general substrate transporter"/>
    <property type="match status" value="1"/>
</dbReference>
<accession>A0ABP1QNR6</accession>
<feature type="transmembrane region" description="Helical" evidence="5">
    <location>
        <begin position="220"/>
        <end position="241"/>
    </location>
</feature>
<dbReference type="PANTHER" id="PTHR11662">
    <property type="entry name" value="SOLUTE CARRIER FAMILY 17"/>
    <property type="match status" value="1"/>
</dbReference>
<evidence type="ECO:0000256" key="4">
    <source>
        <dbReference type="ARBA" id="ARBA00023136"/>
    </source>
</evidence>
<feature type="domain" description="Major facilitator superfamily (MFS) profile" evidence="6">
    <location>
        <begin position="22"/>
        <end position="478"/>
    </location>
</feature>
<feature type="transmembrane region" description="Helical" evidence="5">
    <location>
        <begin position="419"/>
        <end position="439"/>
    </location>
</feature>
<feature type="transmembrane region" description="Helical" evidence="5">
    <location>
        <begin position="385"/>
        <end position="407"/>
    </location>
</feature>
<protein>
    <recommendedName>
        <fullName evidence="6">Major facilitator superfamily (MFS) profile domain-containing protein</fullName>
    </recommendedName>
</protein>
<comment type="subcellular location">
    <subcellularLocation>
        <location evidence="1">Membrane</location>
        <topology evidence="1">Multi-pass membrane protein</topology>
    </subcellularLocation>
</comment>
<dbReference type="InterPro" id="IPR020846">
    <property type="entry name" value="MFS_dom"/>
</dbReference>
<evidence type="ECO:0000256" key="3">
    <source>
        <dbReference type="ARBA" id="ARBA00022989"/>
    </source>
</evidence>
<dbReference type="InterPro" id="IPR011701">
    <property type="entry name" value="MFS"/>
</dbReference>